<gene>
    <name evidence="7" type="ORF">K0B96_10755</name>
</gene>
<feature type="transmembrane region" description="Helical" evidence="5">
    <location>
        <begin position="99"/>
        <end position="117"/>
    </location>
</feature>
<keyword evidence="8" id="KW-1185">Reference proteome</keyword>
<dbReference type="InterPro" id="IPR050382">
    <property type="entry name" value="MFS_Na/Anion_cotransporter"/>
</dbReference>
<evidence type="ECO:0000256" key="1">
    <source>
        <dbReference type="ARBA" id="ARBA00004141"/>
    </source>
</evidence>
<dbReference type="PANTHER" id="PTHR11662:SF285">
    <property type="entry name" value="HEXURONATE TRANSPORTER"/>
    <property type="match status" value="1"/>
</dbReference>
<feature type="transmembrane region" description="Helical" evidence="5">
    <location>
        <begin position="407"/>
        <end position="426"/>
    </location>
</feature>
<evidence type="ECO:0000313" key="7">
    <source>
        <dbReference type="EMBL" id="QYM77800.1"/>
    </source>
</evidence>
<comment type="subcellular location">
    <subcellularLocation>
        <location evidence="1">Membrane</location>
        <topology evidence="1">Multi-pass membrane protein</topology>
    </subcellularLocation>
</comment>
<name>A0A8F9XG36_9BACT</name>
<keyword evidence="4 5" id="KW-0472">Membrane</keyword>
<evidence type="ECO:0000256" key="4">
    <source>
        <dbReference type="ARBA" id="ARBA00023136"/>
    </source>
</evidence>
<feature type="transmembrane region" description="Helical" evidence="5">
    <location>
        <begin position="67"/>
        <end position="87"/>
    </location>
</feature>
<dbReference type="GO" id="GO:0016020">
    <property type="term" value="C:membrane"/>
    <property type="evidence" value="ECO:0007669"/>
    <property type="project" value="UniProtKB-SubCell"/>
</dbReference>
<feature type="domain" description="Major facilitator superfamily (MFS) profile" evidence="6">
    <location>
        <begin position="27"/>
        <end position="472"/>
    </location>
</feature>
<feature type="transmembrane region" description="Helical" evidence="5">
    <location>
        <begin position="374"/>
        <end position="395"/>
    </location>
</feature>
<feature type="transmembrane region" description="Helical" evidence="5">
    <location>
        <begin position="350"/>
        <end position="368"/>
    </location>
</feature>
<evidence type="ECO:0000256" key="3">
    <source>
        <dbReference type="ARBA" id="ARBA00022989"/>
    </source>
</evidence>
<keyword evidence="3 5" id="KW-1133">Transmembrane helix</keyword>
<dbReference type="Proteomes" id="UP000825051">
    <property type="component" value="Chromosome"/>
</dbReference>
<evidence type="ECO:0000313" key="8">
    <source>
        <dbReference type="Proteomes" id="UP000825051"/>
    </source>
</evidence>
<feature type="transmembrane region" description="Helical" evidence="5">
    <location>
        <begin position="187"/>
        <end position="204"/>
    </location>
</feature>
<dbReference type="PROSITE" id="PS50850">
    <property type="entry name" value="MFS"/>
    <property type="match status" value="1"/>
</dbReference>
<reference evidence="7" key="1">
    <citation type="submission" date="2021-08" db="EMBL/GenBank/DDBJ databases">
        <title>Genome of a novel bacterium of the phylum Verrucomicrobia, Oleiharenicola sp. KSB-15.</title>
        <authorList>
            <person name="Chung J.-H."/>
            <person name="Ahn J.-H."/>
            <person name="Yoon Y."/>
            <person name="Kim D.-Y."/>
            <person name="An S.-H."/>
            <person name="Park I."/>
            <person name="Yeon J."/>
        </authorList>
    </citation>
    <scope>NUCLEOTIDE SEQUENCE</scope>
    <source>
        <strain evidence="7">KSB-15</strain>
    </source>
</reference>
<evidence type="ECO:0000256" key="2">
    <source>
        <dbReference type="ARBA" id="ARBA00022692"/>
    </source>
</evidence>
<accession>A0A8F9XG36</accession>
<proteinExistence type="predicted"/>
<dbReference type="Pfam" id="PF07690">
    <property type="entry name" value="MFS_1"/>
    <property type="match status" value="1"/>
</dbReference>
<evidence type="ECO:0000259" key="6">
    <source>
        <dbReference type="PROSITE" id="PS50850"/>
    </source>
</evidence>
<dbReference type="KEGG" id="ole:K0B96_10755"/>
<dbReference type="SUPFAM" id="SSF103473">
    <property type="entry name" value="MFS general substrate transporter"/>
    <property type="match status" value="1"/>
</dbReference>
<dbReference type="AlphaFoldDB" id="A0A8F9XG36"/>
<dbReference type="PANTHER" id="PTHR11662">
    <property type="entry name" value="SOLUTE CARRIER FAMILY 17"/>
    <property type="match status" value="1"/>
</dbReference>
<feature type="transmembrane region" description="Helical" evidence="5">
    <location>
        <begin position="309"/>
        <end position="329"/>
    </location>
</feature>
<dbReference type="Gene3D" id="1.20.1250.20">
    <property type="entry name" value="MFS general substrate transporter like domains"/>
    <property type="match status" value="2"/>
</dbReference>
<sequence>MPPTATPLPPAPRIPLSEQIGRYRWTICGLVFFATTINYLDRNVLGLLKQTLSEHGVFGPDKAAQELNYSTVVICFQIAYAVGMLAAGRFIDWVGTKTGYAASLIGWSIAAIGHAFGHHTWSFGFWRAALGFSEAGNFPAANKTVAEWFPRKERAFATGLYNSGANVGAIVAPLCVPYIASAWGWEWAFILTGAVGLIWIVFWVKTYASPAAKLQSGQLSQAEYDYIHSDRDEQVVEQADAGVRISGARLLGFRQTWAFILGKFLTDPIWWFFLFWLPAFLEGENARKVDAFLATHPGFTGDHSSIPGVISWPIAVALVYTVATAGSIFGGWLPKAFINHGMTASKARKLAMFIYALLPLTVLFASRLGAINTWLAVATIAIACSAHQAWSANIFTTASDMFPKKAVASVTGLGGMAGAIGGILIARVAGKVLEHFTALGHLEAGYALLFVICGSAYLVAWLVMHALAPKFEMVDLRTR</sequence>
<keyword evidence="2 5" id="KW-0812">Transmembrane</keyword>
<dbReference type="InterPro" id="IPR036259">
    <property type="entry name" value="MFS_trans_sf"/>
</dbReference>
<dbReference type="InterPro" id="IPR011701">
    <property type="entry name" value="MFS"/>
</dbReference>
<evidence type="ECO:0000256" key="5">
    <source>
        <dbReference type="SAM" id="Phobius"/>
    </source>
</evidence>
<dbReference type="RefSeq" id="WP_220160904.1">
    <property type="nucleotide sequence ID" value="NZ_CP080507.1"/>
</dbReference>
<dbReference type="InterPro" id="IPR020846">
    <property type="entry name" value="MFS_dom"/>
</dbReference>
<dbReference type="GO" id="GO:0015134">
    <property type="term" value="F:hexuronate transmembrane transporter activity"/>
    <property type="evidence" value="ECO:0007669"/>
    <property type="project" value="TreeGrafter"/>
</dbReference>
<feature type="transmembrane region" description="Helical" evidence="5">
    <location>
        <begin position="446"/>
        <end position="468"/>
    </location>
</feature>
<organism evidence="7 8">
    <name type="scientific">Horticoccus luteus</name>
    <dbReference type="NCBI Taxonomy" id="2862869"/>
    <lineage>
        <taxon>Bacteria</taxon>
        <taxon>Pseudomonadati</taxon>
        <taxon>Verrucomicrobiota</taxon>
        <taxon>Opitutia</taxon>
        <taxon>Opitutales</taxon>
        <taxon>Opitutaceae</taxon>
        <taxon>Horticoccus</taxon>
    </lineage>
</organism>
<feature type="transmembrane region" description="Helical" evidence="5">
    <location>
        <begin position="257"/>
        <end position="277"/>
    </location>
</feature>
<protein>
    <submittedName>
        <fullName evidence="7">MFS transporter</fullName>
    </submittedName>
</protein>
<dbReference type="EMBL" id="CP080507">
    <property type="protein sequence ID" value="QYM77800.1"/>
    <property type="molecule type" value="Genomic_DNA"/>
</dbReference>